<evidence type="ECO:0000256" key="5">
    <source>
        <dbReference type="SAM" id="Phobius"/>
    </source>
</evidence>
<evidence type="ECO:0000313" key="8">
    <source>
        <dbReference type="EMBL" id="KAL2712937.1"/>
    </source>
</evidence>
<evidence type="ECO:0000256" key="4">
    <source>
        <dbReference type="ARBA" id="ARBA00023136"/>
    </source>
</evidence>
<dbReference type="Proteomes" id="UP001607302">
    <property type="component" value="Unassembled WGS sequence"/>
</dbReference>
<feature type="chain" id="PRO_5044756073" evidence="6">
    <location>
        <begin position="20"/>
        <end position="541"/>
    </location>
</feature>
<reference evidence="8 9" key="1">
    <citation type="journal article" date="2024" name="Ann. Entomol. Soc. Am.">
        <title>Genomic analyses of the southern and eastern yellowjacket wasps (Hymenoptera: Vespidae) reveal evolutionary signatures of social life.</title>
        <authorList>
            <person name="Catto M.A."/>
            <person name="Caine P.B."/>
            <person name="Orr S.E."/>
            <person name="Hunt B.G."/>
            <person name="Goodisman M.A.D."/>
        </authorList>
    </citation>
    <scope>NUCLEOTIDE SEQUENCE [LARGE SCALE GENOMIC DNA]</scope>
    <source>
        <strain evidence="8">233</strain>
        <tissue evidence="8">Head and thorax</tissue>
    </source>
</reference>
<protein>
    <submittedName>
        <fullName evidence="8">Transmembrane 7 superfamily member 3-like</fullName>
    </submittedName>
</protein>
<feature type="transmembrane region" description="Helical" evidence="5">
    <location>
        <begin position="432"/>
        <end position="456"/>
    </location>
</feature>
<feature type="transmembrane region" description="Helical" evidence="5">
    <location>
        <begin position="291"/>
        <end position="311"/>
    </location>
</feature>
<feature type="transmembrane region" description="Helical" evidence="5">
    <location>
        <begin position="318"/>
        <end position="334"/>
    </location>
</feature>
<dbReference type="InterPro" id="IPR042502">
    <property type="entry name" value="TM7SF3"/>
</dbReference>
<proteinExistence type="predicted"/>
<dbReference type="GO" id="GO:0016020">
    <property type="term" value="C:membrane"/>
    <property type="evidence" value="ECO:0007669"/>
    <property type="project" value="UniProtKB-SubCell"/>
</dbReference>
<feature type="transmembrane region" description="Helical" evidence="5">
    <location>
        <begin position="346"/>
        <end position="365"/>
    </location>
</feature>
<evidence type="ECO:0000256" key="3">
    <source>
        <dbReference type="ARBA" id="ARBA00022989"/>
    </source>
</evidence>
<keyword evidence="4 5" id="KW-0472">Membrane</keyword>
<feature type="transmembrane region" description="Helical" evidence="5">
    <location>
        <begin position="476"/>
        <end position="495"/>
    </location>
</feature>
<organism evidence="8 9">
    <name type="scientific">Vespula squamosa</name>
    <name type="common">Southern yellow jacket</name>
    <name type="synonym">Wasp</name>
    <dbReference type="NCBI Taxonomy" id="30214"/>
    <lineage>
        <taxon>Eukaryota</taxon>
        <taxon>Metazoa</taxon>
        <taxon>Ecdysozoa</taxon>
        <taxon>Arthropoda</taxon>
        <taxon>Hexapoda</taxon>
        <taxon>Insecta</taxon>
        <taxon>Pterygota</taxon>
        <taxon>Neoptera</taxon>
        <taxon>Endopterygota</taxon>
        <taxon>Hymenoptera</taxon>
        <taxon>Apocrita</taxon>
        <taxon>Aculeata</taxon>
        <taxon>Vespoidea</taxon>
        <taxon>Vespidae</taxon>
        <taxon>Vespinae</taxon>
        <taxon>Vespula</taxon>
    </lineage>
</organism>
<feature type="transmembrane region" description="Helical" evidence="5">
    <location>
        <begin position="403"/>
        <end position="425"/>
    </location>
</feature>
<evidence type="ECO:0000313" key="9">
    <source>
        <dbReference type="Proteomes" id="UP001607302"/>
    </source>
</evidence>
<keyword evidence="9" id="KW-1185">Reference proteome</keyword>
<keyword evidence="6" id="KW-0732">Signal</keyword>
<dbReference type="PANTHER" id="PTHR15937:SF3">
    <property type="entry name" value="TRANSMEMBRANE 7 SUPERFAMILY MEMBER 3"/>
    <property type="match status" value="1"/>
</dbReference>
<dbReference type="InterPro" id="IPR025256">
    <property type="entry name" value="TM7S3/TM198-like_dom"/>
</dbReference>
<dbReference type="Pfam" id="PF25992">
    <property type="entry name" value="Ig_TM7SF3_N"/>
    <property type="match status" value="1"/>
</dbReference>
<dbReference type="AlphaFoldDB" id="A0ABD1ZX41"/>
<feature type="transmembrane region" description="Helical" evidence="5">
    <location>
        <begin position="372"/>
        <end position="391"/>
    </location>
</feature>
<evidence type="ECO:0000256" key="2">
    <source>
        <dbReference type="ARBA" id="ARBA00022692"/>
    </source>
</evidence>
<keyword evidence="3 5" id="KW-1133">Transmembrane helix</keyword>
<keyword evidence="2 5" id="KW-0812">Transmembrane</keyword>
<feature type="signal peptide" evidence="6">
    <location>
        <begin position="1"/>
        <end position="19"/>
    </location>
</feature>
<evidence type="ECO:0000256" key="1">
    <source>
        <dbReference type="ARBA" id="ARBA00004141"/>
    </source>
</evidence>
<sequence>MKRTVLGFSFITLWLFVISEQTQEIITPSSTFDDNIISISLLNYRKNEAVKERIKLAPTNNYMINITAIPPSISFLIFQVHTYQYNITLSYDKLNLNKVSNRSLFGSNVGLYIVPKKKESTFFIKNDNAQHVETLLAVVPYYKQVPVPGGCNMEFNIEVAPYQKLFVNDSIVILDSQPASLPLASNGTKRSCIFAETYRLFLTKQDYSIESYFNAISSMLTVTDILRNGEKIPTPTTNPLRRINNLYYGIGTVYAAVATYGNDSSAYVPTFTYGFNYILHPEDDNFLNDTLSKLLCILMCIVGSLCVLQGHKYPEMEFVVYTTLFGSIISYIVIKSFATYDFRTNIIVSIIGSFLFLLVGIISCFTKKYIKVLFSILFFGFLCSSIFYFNVKDSPAILENDWLFWPIYLFIALIVTIILIAMPCFALTLTCAVLGGFTVVLSIAYFANSNLVYIIINVIRRLTVSSFNYAIVSLPLQSKDMILIVFWVFLAIVRIHSEGVFRDFFNNLYWKVCRRGFKNIESNETFEDIPLYKYRVLDYFN</sequence>
<dbReference type="PANTHER" id="PTHR15937">
    <property type="entry name" value="TRANSMEMBRANE 7 SUPERFAMILY MEMBER 3"/>
    <property type="match status" value="1"/>
</dbReference>
<dbReference type="Pfam" id="PF13886">
    <property type="entry name" value="TM7S3_TM198"/>
    <property type="match status" value="1"/>
</dbReference>
<accession>A0ABD1ZX41</accession>
<evidence type="ECO:0000256" key="6">
    <source>
        <dbReference type="SAM" id="SignalP"/>
    </source>
</evidence>
<comment type="subcellular location">
    <subcellularLocation>
        <location evidence="1">Membrane</location>
        <topology evidence="1">Multi-pass membrane protein</topology>
    </subcellularLocation>
</comment>
<evidence type="ECO:0000259" key="7">
    <source>
        <dbReference type="Pfam" id="PF13886"/>
    </source>
</evidence>
<comment type="caution">
    <text evidence="8">The sequence shown here is derived from an EMBL/GenBank/DDBJ whole genome shotgun (WGS) entry which is preliminary data.</text>
</comment>
<name>A0ABD1ZX41_VESSQ</name>
<dbReference type="EMBL" id="JAUDFV010000164">
    <property type="protein sequence ID" value="KAL2712937.1"/>
    <property type="molecule type" value="Genomic_DNA"/>
</dbReference>
<feature type="domain" description="TM7S3/TM198-like" evidence="7">
    <location>
        <begin position="296"/>
        <end position="495"/>
    </location>
</feature>
<gene>
    <name evidence="8" type="ORF">V1478_017528</name>
</gene>